<organism evidence="1 2">
    <name type="scientific">Ambrosiozyma monospora</name>
    <name type="common">Yeast</name>
    <name type="synonym">Endomycopsis monosporus</name>
    <dbReference type="NCBI Taxonomy" id="43982"/>
    <lineage>
        <taxon>Eukaryota</taxon>
        <taxon>Fungi</taxon>
        <taxon>Dikarya</taxon>
        <taxon>Ascomycota</taxon>
        <taxon>Saccharomycotina</taxon>
        <taxon>Pichiomycetes</taxon>
        <taxon>Pichiales</taxon>
        <taxon>Pichiaceae</taxon>
        <taxon>Ambrosiozyma</taxon>
    </lineage>
</organism>
<dbReference type="AlphaFoldDB" id="A0A9W6Z3H0"/>
<reference evidence="1" key="1">
    <citation type="submission" date="2023-04" db="EMBL/GenBank/DDBJ databases">
        <title>Ambrosiozyma monospora NBRC 1965.</title>
        <authorList>
            <person name="Ichikawa N."/>
            <person name="Sato H."/>
            <person name="Tonouchi N."/>
        </authorList>
    </citation>
    <scope>NUCLEOTIDE SEQUENCE</scope>
    <source>
        <strain evidence="1">NBRC 1965</strain>
    </source>
</reference>
<dbReference type="OrthoDB" id="430354at2759"/>
<protein>
    <submittedName>
        <fullName evidence="1">Unnamed protein product</fullName>
    </submittedName>
</protein>
<accession>A0A9W6Z3H0</accession>
<dbReference type="Proteomes" id="UP001165063">
    <property type="component" value="Unassembled WGS sequence"/>
</dbReference>
<proteinExistence type="predicted"/>
<sequence length="136" mass="16612">MFYHIHNPKINPYEYLIKDRFTDPDMKFLRNYGDEFPNMGFDIESWIWSTVKEELCEKDMFHFSCFKDHPIETICDNANLTKRNEWLKETGEQMIQEYQEPQFTPLTTLSEQEREETEQFIFDHISSSSNYHYKDE</sequence>
<gene>
    <name evidence="1" type="ORF">Amon01_000756200</name>
</gene>
<comment type="caution">
    <text evidence="1">The sequence shown here is derived from an EMBL/GenBank/DDBJ whole genome shotgun (WGS) entry which is preliminary data.</text>
</comment>
<evidence type="ECO:0000313" key="2">
    <source>
        <dbReference type="Proteomes" id="UP001165063"/>
    </source>
</evidence>
<name>A0A9W6Z3H0_AMBMO</name>
<evidence type="ECO:0000313" key="1">
    <source>
        <dbReference type="EMBL" id="GMG55475.1"/>
    </source>
</evidence>
<dbReference type="EMBL" id="BSXU01005678">
    <property type="protein sequence ID" value="GMG55475.1"/>
    <property type="molecule type" value="Genomic_DNA"/>
</dbReference>
<keyword evidence="2" id="KW-1185">Reference proteome</keyword>